<accession>I1DUF7</accession>
<keyword evidence="1" id="KW-0472">Membrane</keyword>
<evidence type="ECO:0000313" key="3">
    <source>
        <dbReference type="Proteomes" id="UP000004374"/>
    </source>
</evidence>
<keyword evidence="1" id="KW-0812">Transmembrane</keyword>
<comment type="caution">
    <text evidence="2">The sequence shown here is derived from an EMBL/GenBank/DDBJ whole genome shotgun (WGS) entry which is preliminary data.</text>
</comment>
<keyword evidence="1" id="KW-1133">Transmembrane helix</keyword>
<evidence type="ECO:0008006" key="4">
    <source>
        <dbReference type="Google" id="ProtNLM"/>
    </source>
</evidence>
<dbReference type="STRING" id="562729.RNAN_0654"/>
<gene>
    <name evidence="2" type="ORF">RNAN_0654</name>
</gene>
<dbReference type="Proteomes" id="UP000004374">
    <property type="component" value="Unassembled WGS sequence"/>
</dbReference>
<name>I1DUF7_9GAMM</name>
<feature type="transmembrane region" description="Helical" evidence="1">
    <location>
        <begin position="12"/>
        <end position="32"/>
    </location>
</feature>
<dbReference type="AlphaFoldDB" id="I1DUF7"/>
<organism evidence="2 3">
    <name type="scientific">Rheinheimera nanhaiensis E407-8</name>
    <dbReference type="NCBI Taxonomy" id="562729"/>
    <lineage>
        <taxon>Bacteria</taxon>
        <taxon>Pseudomonadati</taxon>
        <taxon>Pseudomonadota</taxon>
        <taxon>Gammaproteobacteria</taxon>
        <taxon>Chromatiales</taxon>
        <taxon>Chromatiaceae</taxon>
        <taxon>Rheinheimera</taxon>
    </lineage>
</organism>
<evidence type="ECO:0000256" key="1">
    <source>
        <dbReference type="SAM" id="Phobius"/>
    </source>
</evidence>
<dbReference type="EMBL" id="BAFK01000003">
    <property type="protein sequence ID" value="GAB57685.1"/>
    <property type="molecule type" value="Genomic_DNA"/>
</dbReference>
<sequence length="39" mass="4497">MADTSTRLPRLAWFALYYLAGIGLLSLLAWLLKQLLQYL</sequence>
<reference evidence="2 3" key="1">
    <citation type="journal article" date="2012" name="J. Bacteriol.">
        <title>Genome Sequence of the Protease-Producing Bacterium Rheinheimera nanhaiensis E407-8T, Isolated from Deep-Sea Sediment of the South China Sea.</title>
        <authorList>
            <person name="Zhang X.-Y."/>
            <person name="Zhang Y.-J."/>
            <person name="Qin Q.-L."/>
            <person name="Xie B.-B."/>
            <person name="Chen X.-L."/>
            <person name="Zhou B.-C."/>
            <person name="Zhang Y.-Z."/>
        </authorList>
    </citation>
    <scope>NUCLEOTIDE SEQUENCE [LARGE SCALE GENOMIC DNA]</scope>
    <source>
        <strain evidence="2 3">E407-8</strain>
    </source>
</reference>
<proteinExistence type="predicted"/>
<protein>
    <recommendedName>
        <fullName evidence="4">DUF2474 domain-containing protein</fullName>
    </recommendedName>
</protein>
<keyword evidence="3" id="KW-1185">Reference proteome</keyword>
<evidence type="ECO:0000313" key="2">
    <source>
        <dbReference type="EMBL" id="GAB57685.1"/>
    </source>
</evidence>